<dbReference type="EMBL" id="JAOQIO010000119">
    <property type="protein sequence ID" value="MCU6797400.1"/>
    <property type="molecule type" value="Genomic_DNA"/>
</dbReference>
<dbReference type="Proteomes" id="UP001652445">
    <property type="component" value="Unassembled WGS sequence"/>
</dbReference>
<evidence type="ECO:0000313" key="2">
    <source>
        <dbReference type="EMBL" id="MCU6797400.1"/>
    </source>
</evidence>
<proteinExistence type="predicted"/>
<comment type="caution">
    <text evidence="2">The sequence shown here is derived from an EMBL/GenBank/DDBJ whole genome shotgun (WGS) entry which is preliminary data.</text>
</comment>
<protein>
    <recommendedName>
        <fullName evidence="1">RNA polymerase sigma factor 70 region 4 type 2 domain-containing protein</fullName>
    </recommendedName>
</protein>
<dbReference type="Gene3D" id="1.10.10.10">
    <property type="entry name" value="Winged helix-like DNA-binding domain superfamily/Winged helix DNA-binding domain"/>
    <property type="match status" value="1"/>
</dbReference>
<dbReference type="InterPro" id="IPR013249">
    <property type="entry name" value="RNA_pol_sigma70_r4_t2"/>
</dbReference>
<reference evidence="2 3" key="1">
    <citation type="submission" date="2022-09" db="EMBL/GenBank/DDBJ databases">
        <authorList>
            <person name="Han X.L."/>
            <person name="Wang Q."/>
            <person name="Lu T."/>
        </authorList>
    </citation>
    <scope>NUCLEOTIDE SEQUENCE [LARGE SCALE GENOMIC DNA]</scope>
    <source>
        <strain evidence="2 3">WQ 127069</strain>
    </source>
</reference>
<name>A0ABT2URZ8_9BACL</name>
<dbReference type="InterPro" id="IPR013324">
    <property type="entry name" value="RNA_pol_sigma_r3/r4-like"/>
</dbReference>
<gene>
    <name evidence="2" type="ORF">OB236_35260</name>
</gene>
<dbReference type="Pfam" id="PF08281">
    <property type="entry name" value="Sigma70_r4_2"/>
    <property type="match status" value="1"/>
</dbReference>
<sequence length="45" mass="5215">MALLQTLPPRQRTVLILKDVFEWSSKQITETKNPVLFTLTESNNI</sequence>
<keyword evidence="3" id="KW-1185">Reference proteome</keyword>
<evidence type="ECO:0000259" key="1">
    <source>
        <dbReference type="Pfam" id="PF08281"/>
    </source>
</evidence>
<dbReference type="InterPro" id="IPR036388">
    <property type="entry name" value="WH-like_DNA-bd_sf"/>
</dbReference>
<organism evidence="2 3">
    <name type="scientific">Paenibacillus baimaensis</name>
    <dbReference type="NCBI Taxonomy" id="2982185"/>
    <lineage>
        <taxon>Bacteria</taxon>
        <taxon>Bacillati</taxon>
        <taxon>Bacillota</taxon>
        <taxon>Bacilli</taxon>
        <taxon>Bacillales</taxon>
        <taxon>Paenibacillaceae</taxon>
        <taxon>Paenibacillus</taxon>
    </lineage>
</organism>
<evidence type="ECO:0000313" key="3">
    <source>
        <dbReference type="Proteomes" id="UP001652445"/>
    </source>
</evidence>
<dbReference type="SUPFAM" id="SSF88659">
    <property type="entry name" value="Sigma3 and sigma4 domains of RNA polymerase sigma factors"/>
    <property type="match status" value="1"/>
</dbReference>
<feature type="domain" description="RNA polymerase sigma factor 70 region 4 type 2" evidence="1">
    <location>
        <begin position="2"/>
        <end position="28"/>
    </location>
</feature>
<accession>A0ABT2URZ8</accession>